<evidence type="ECO:0000259" key="3">
    <source>
        <dbReference type="Pfam" id="PF13717"/>
    </source>
</evidence>
<gene>
    <name evidence="4" type="ORF">FA743_07610</name>
</gene>
<dbReference type="AlphaFoldDB" id="A0A4U0RCA5"/>
<feature type="transmembrane region" description="Helical" evidence="2">
    <location>
        <begin position="290"/>
        <end position="309"/>
    </location>
</feature>
<proteinExistence type="predicted"/>
<feature type="domain" description="Zinc finger/thioredoxin putative" evidence="3">
    <location>
        <begin position="7"/>
        <end position="38"/>
    </location>
</feature>
<dbReference type="InterPro" id="IPR011723">
    <property type="entry name" value="Znf/thioredoxin_put"/>
</dbReference>
<keyword evidence="2" id="KW-0812">Transmembrane</keyword>
<evidence type="ECO:0000313" key="4">
    <source>
        <dbReference type="EMBL" id="TJZ92717.1"/>
    </source>
</evidence>
<evidence type="ECO:0000313" key="5">
    <source>
        <dbReference type="Proteomes" id="UP000309747"/>
    </source>
</evidence>
<keyword evidence="2" id="KW-1133">Transmembrane helix</keyword>
<dbReference type="Pfam" id="PF13717">
    <property type="entry name" value="Zn_ribbon_4"/>
    <property type="match status" value="1"/>
</dbReference>
<evidence type="ECO:0000256" key="2">
    <source>
        <dbReference type="SAM" id="Phobius"/>
    </source>
</evidence>
<evidence type="ECO:0000256" key="1">
    <source>
        <dbReference type="SAM" id="MobiDB-lite"/>
    </source>
</evidence>
<feature type="compositionally biased region" description="Basic and acidic residues" evidence="1">
    <location>
        <begin position="221"/>
        <end position="237"/>
    </location>
</feature>
<comment type="caution">
    <text evidence="4">The sequence shown here is derived from an EMBL/GenBank/DDBJ whole genome shotgun (WGS) entry which is preliminary data.</text>
</comment>
<feature type="region of interest" description="Disordered" evidence="1">
    <location>
        <begin position="63"/>
        <end position="103"/>
    </location>
</feature>
<dbReference type="RefSeq" id="WP_136885262.1">
    <property type="nucleotide sequence ID" value="NZ_SUNI01000004.1"/>
</dbReference>
<reference evidence="4 5" key="1">
    <citation type="submission" date="2019-04" db="EMBL/GenBank/DDBJ databases">
        <authorList>
            <person name="Li J."/>
        </authorList>
    </citation>
    <scope>NUCLEOTIDE SEQUENCE [LARGE SCALE GENOMIC DNA]</scope>
    <source>
        <strain evidence="4 5">KCTC 42687</strain>
    </source>
</reference>
<name>A0A4U0RCA5_9RHOB</name>
<dbReference type="NCBIfam" id="TIGR02098">
    <property type="entry name" value="MJ0042_CXXC"/>
    <property type="match status" value="1"/>
</dbReference>
<feature type="compositionally biased region" description="Low complexity" evidence="1">
    <location>
        <begin position="266"/>
        <end position="284"/>
    </location>
</feature>
<dbReference type="OrthoDB" id="7159357at2"/>
<dbReference type="EMBL" id="SUNI01000004">
    <property type="protein sequence ID" value="TJZ92717.1"/>
    <property type="molecule type" value="Genomic_DNA"/>
</dbReference>
<keyword evidence="2" id="KW-0472">Membrane</keyword>
<accession>A0A4U0RCA5</accession>
<protein>
    <recommendedName>
        <fullName evidence="3">Zinc finger/thioredoxin putative domain-containing protein</fullName>
    </recommendedName>
</protein>
<organism evidence="4 5">
    <name type="scientific">Paracoccus gahaiensis</name>
    <dbReference type="NCBI Taxonomy" id="1706839"/>
    <lineage>
        <taxon>Bacteria</taxon>
        <taxon>Pseudomonadati</taxon>
        <taxon>Pseudomonadota</taxon>
        <taxon>Alphaproteobacteria</taxon>
        <taxon>Rhodobacterales</taxon>
        <taxon>Paracoccaceae</taxon>
        <taxon>Paracoccus</taxon>
    </lineage>
</organism>
<feature type="region of interest" description="Disordered" evidence="1">
    <location>
        <begin position="214"/>
        <end position="284"/>
    </location>
</feature>
<sequence>MAEIELICPGCGADYALPDGAIPPAGREVECSRCGHVWQATPPAPEGPLDLGRYTRVAGVAGPRPAAQAPVAGRSAKREQDEDDRPADIPLPPASKRLSPDLLDLLRGEVDREKRLREAEAGGAKGEEVTAGEAGIGATGTGARADAGPAVPPDIPDQDDNGISHAAEPGDEIDWPATTVTLPAGSSRSMTPMAQPPVLLTPAPEPMPVSAPATVLLTPKPRPEPERAAMPVRRAEPSPRPAPAIPRPGLSPTALAANLRADGSASDRAPQAARRPAPAAPERGPTAYRLGLGIAALLVAAVVAVYLLAPVVQPQDGAVAQTLTAWRSDLDLARLWLDAQLRPLIP</sequence>
<keyword evidence="5" id="KW-1185">Reference proteome</keyword>
<dbReference type="Proteomes" id="UP000309747">
    <property type="component" value="Unassembled WGS sequence"/>
</dbReference>